<sequence length="533" mass="56954">MREIGRLLLLGFAAFLCISFAIYLSNPNIISSLRRQWTELSFTPPTATTSDIFIQRFNRNGWSGLAGFPDRTEIRFPLPPNVPARSGTLYLDLRTQLSQVGDGRLSISINDRTVEEFVLDRGRHDRHFVLTLDQADLQRPFVRVGLRSVGSTGGGQICPVGAVNAASSVEVLPSSGLALDLAEPVRDPAARLALLSEPFAIAYPADPQGQAIAAWTSAYLERLGLGSQFVTDSALAQLALLPEGAAALSDVDAAIGLGAPSGQQYLGALRTPRPRLLEDAPWPVAIERFTNDTLAVTFRGGRRWSIPYYLADMPGGAAPSAITFSIRTGGFAEADALIARVTLNGNLLTSARLSNAPNDQQLRVDLPAQYQGLSNVLELAIVDVSPKPDICAERPEFEAQLLPESSFERGIDEEAAKLALVRILGSAGGISLQQPDAAAGPSSTEAFGDLLAHVMPLRIPPSFQSPQRIAIELVSGSALSTRVAEHRDAPQTMVVLFDAEDRVDGIAVHRIGEVAQDALVTPAAARGALLVSY</sequence>
<dbReference type="Proteomes" id="UP001163223">
    <property type="component" value="Chromosome"/>
</dbReference>
<gene>
    <name evidence="1" type="ORF">OXU80_25640</name>
</gene>
<accession>A0ACD4NMT8</accession>
<protein>
    <submittedName>
        <fullName evidence="1">Uncharacterized protein</fullName>
    </submittedName>
</protein>
<organism evidence="1 2">
    <name type="scientific">Antarcticirhabdus aurantiaca</name>
    <dbReference type="NCBI Taxonomy" id="2606717"/>
    <lineage>
        <taxon>Bacteria</taxon>
        <taxon>Pseudomonadati</taxon>
        <taxon>Pseudomonadota</taxon>
        <taxon>Alphaproteobacteria</taxon>
        <taxon>Hyphomicrobiales</taxon>
        <taxon>Aurantimonadaceae</taxon>
        <taxon>Antarcticirhabdus</taxon>
    </lineage>
</organism>
<evidence type="ECO:0000313" key="2">
    <source>
        <dbReference type="Proteomes" id="UP001163223"/>
    </source>
</evidence>
<reference evidence="1" key="1">
    <citation type="submission" date="2022-11" db="EMBL/GenBank/DDBJ databases">
        <title>beta-Carotene-producing bacterium, Jeongeuplla avenae sp. nov., alleviates the salt stress of Arabidopsis seedlings.</title>
        <authorList>
            <person name="Jiang L."/>
            <person name="Lee J."/>
        </authorList>
    </citation>
    <scope>NUCLEOTIDE SEQUENCE</scope>
    <source>
        <strain evidence="1">DY_R2A_6</strain>
    </source>
</reference>
<keyword evidence="2" id="KW-1185">Reference proteome</keyword>
<dbReference type="EMBL" id="CP113520">
    <property type="protein sequence ID" value="WAJ28166.1"/>
    <property type="molecule type" value="Genomic_DNA"/>
</dbReference>
<evidence type="ECO:0000313" key="1">
    <source>
        <dbReference type="EMBL" id="WAJ28166.1"/>
    </source>
</evidence>
<proteinExistence type="predicted"/>
<name>A0ACD4NMT8_9HYPH</name>